<organism evidence="2 3">
    <name type="scientific">Rarobacter faecitabidus</name>
    <dbReference type="NCBI Taxonomy" id="13243"/>
    <lineage>
        <taxon>Bacteria</taxon>
        <taxon>Bacillati</taxon>
        <taxon>Actinomycetota</taxon>
        <taxon>Actinomycetes</taxon>
        <taxon>Micrococcales</taxon>
        <taxon>Rarobacteraceae</taxon>
        <taxon>Rarobacter</taxon>
    </lineage>
</organism>
<accession>A0A542ZTF1</accession>
<keyword evidence="3" id="KW-1185">Reference proteome</keyword>
<evidence type="ECO:0000313" key="3">
    <source>
        <dbReference type="Proteomes" id="UP000315389"/>
    </source>
</evidence>
<sequence length="171" mass="17516">MTSTTPERRRRKRTIAKFVLASIAVFGIGAAATSAAWTDQAWFTGTATAASVQLQGSANGTTWIDADDQTGAVAVPASFTNLIPGQTRVVTLHLRNNGSTPLIVTQTALTTSGSLFTGSAPATATSSFTTTTIAASGTTTFNLTVTTPSTWPTTYQSATGGIVLTFTGSTS</sequence>
<proteinExistence type="predicted"/>
<protein>
    <submittedName>
        <fullName evidence="2">Putative ribosomally synthesized peptide with SipW-like signal peptide</fullName>
    </submittedName>
</protein>
<dbReference type="Proteomes" id="UP000315389">
    <property type="component" value="Unassembled WGS sequence"/>
</dbReference>
<reference evidence="2 3" key="1">
    <citation type="submission" date="2019-06" db="EMBL/GenBank/DDBJ databases">
        <title>Sequencing the genomes of 1000 actinobacteria strains.</title>
        <authorList>
            <person name="Klenk H.-P."/>
        </authorList>
    </citation>
    <scope>NUCLEOTIDE SEQUENCE [LARGE SCALE GENOMIC DNA]</scope>
    <source>
        <strain evidence="2 3">DSM 4813</strain>
    </source>
</reference>
<dbReference type="OrthoDB" id="5073838at2"/>
<dbReference type="EMBL" id="VFOS01000001">
    <property type="protein sequence ID" value="TQL63567.1"/>
    <property type="molecule type" value="Genomic_DNA"/>
</dbReference>
<gene>
    <name evidence="2" type="ORF">FB461_0028</name>
</gene>
<comment type="caution">
    <text evidence="2">The sequence shown here is derived from an EMBL/GenBank/DDBJ whole genome shotgun (WGS) entry which is preliminary data.</text>
</comment>
<dbReference type="RefSeq" id="WP_142117836.1">
    <property type="nucleotide sequence ID" value="NZ_BAAASV010000002.1"/>
</dbReference>
<dbReference type="InterPro" id="IPR023833">
    <property type="entry name" value="Signal_pept_SipW-depend-type"/>
</dbReference>
<evidence type="ECO:0000313" key="2">
    <source>
        <dbReference type="EMBL" id="TQL63567.1"/>
    </source>
</evidence>
<keyword evidence="1" id="KW-0732">Signal</keyword>
<name>A0A542ZTF1_RARFA</name>
<feature type="chain" id="PRO_5039652530" evidence="1">
    <location>
        <begin position="32"/>
        <end position="171"/>
    </location>
</feature>
<dbReference type="AlphaFoldDB" id="A0A542ZTF1"/>
<feature type="signal peptide" evidence="1">
    <location>
        <begin position="1"/>
        <end position="31"/>
    </location>
</feature>
<evidence type="ECO:0000256" key="1">
    <source>
        <dbReference type="SAM" id="SignalP"/>
    </source>
</evidence>
<dbReference type="NCBIfam" id="TIGR04088">
    <property type="entry name" value="cognate_SipW"/>
    <property type="match status" value="1"/>
</dbReference>